<name>A0A8H6CKF0_9LECA</name>
<dbReference type="AlphaFoldDB" id="A0A8H6CKF0"/>
<dbReference type="RefSeq" id="XP_037153598.1">
    <property type="nucleotide sequence ID" value="XM_037300781.1"/>
</dbReference>
<dbReference type="EMBL" id="JACCJB010000008">
    <property type="protein sequence ID" value="KAF6224731.1"/>
    <property type="molecule type" value="Genomic_DNA"/>
</dbReference>
<reference evidence="2 3" key="1">
    <citation type="journal article" date="2020" name="Genomics">
        <title>Complete, high-quality genomes from long-read metagenomic sequencing of two wolf lichen thalli reveals enigmatic genome architecture.</title>
        <authorList>
            <person name="McKenzie S.K."/>
            <person name="Walston R.F."/>
            <person name="Allen J.L."/>
        </authorList>
    </citation>
    <scope>NUCLEOTIDE SEQUENCE [LARGE SCALE GENOMIC DNA]</scope>
    <source>
        <strain evidence="2">WasteWater1</strain>
    </source>
</reference>
<evidence type="ECO:0000313" key="2">
    <source>
        <dbReference type="EMBL" id="KAF6224731.1"/>
    </source>
</evidence>
<dbReference type="GeneID" id="59338317"/>
<keyword evidence="1" id="KW-0732">Signal</keyword>
<gene>
    <name evidence="2" type="ORF">HO133_009924</name>
</gene>
<proteinExistence type="predicted"/>
<accession>A0A8H6CKF0</accession>
<feature type="chain" id="PRO_5034410206" evidence="1">
    <location>
        <begin position="19"/>
        <end position="123"/>
    </location>
</feature>
<comment type="caution">
    <text evidence="2">The sequence shown here is derived from an EMBL/GenBank/DDBJ whole genome shotgun (WGS) entry which is preliminary data.</text>
</comment>
<sequence>MAPLALLLAALIAPLALAVPTPGNTYGSGGSAPAGWDASVENFCTVPDVLQCCNGTTIAGVAGEPTGTHTGCINAMAGGQITYEFGYCPYDYAPQCCAVTVTAGIETGCGLPTQVYEPTSRRL</sequence>
<evidence type="ECO:0000256" key="1">
    <source>
        <dbReference type="SAM" id="SignalP"/>
    </source>
</evidence>
<evidence type="ECO:0000313" key="3">
    <source>
        <dbReference type="Proteomes" id="UP000593566"/>
    </source>
</evidence>
<organism evidence="2 3">
    <name type="scientific">Letharia lupina</name>
    <dbReference type="NCBI Taxonomy" id="560253"/>
    <lineage>
        <taxon>Eukaryota</taxon>
        <taxon>Fungi</taxon>
        <taxon>Dikarya</taxon>
        <taxon>Ascomycota</taxon>
        <taxon>Pezizomycotina</taxon>
        <taxon>Lecanoromycetes</taxon>
        <taxon>OSLEUM clade</taxon>
        <taxon>Lecanoromycetidae</taxon>
        <taxon>Lecanorales</taxon>
        <taxon>Lecanorineae</taxon>
        <taxon>Parmeliaceae</taxon>
        <taxon>Letharia</taxon>
    </lineage>
</organism>
<dbReference type="Proteomes" id="UP000593566">
    <property type="component" value="Unassembled WGS sequence"/>
</dbReference>
<feature type="signal peptide" evidence="1">
    <location>
        <begin position="1"/>
        <end position="18"/>
    </location>
</feature>
<protein>
    <submittedName>
        <fullName evidence="2">Uncharacterized protein</fullName>
    </submittedName>
</protein>
<keyword evidence="3" id="KW-1185">Reference proteome</keyword>